<keyword evidence="1" id="KW-0472">Membrane</keyword>
<sequence>MTVTSIPSLLSPLWAQTSSWIHFSGPFILFGMYYGFLTTLPIGPSQILSIRAFLLGGRLSGLIATGGLCLGQLMAFLSIYHSPLYVVLVKPHAITFSVLPCLLFHWYRTKDLPNYQSLRPIESLADDRIYTLFVDSLVFQLLNPVLLPSPVLSRLVNLFLFRHSQNSLFVFSCFLGWFTGQILFVNSCKLLLFRVEADSTVLYLLVKRVIHRIFSIFIFGFCLLHLGRTPTPSSAKEVVEDSQMNASKFGESLPFAGIWPILFFDPRKWNRPLRFIGNSRFGNRSPVKGRVSQYFFSACSDGGGGRISHTCLPGPATFRKDLHRPGTPSPYSHFCRNWMEIRDAYQDLYEEFRDRIEFLGDGYSPVDAEEKRAVLFPLGGGLPEKCCDPFLGNQFRQTMIISKSTLLSTDESHKSTKRHRPRYLPRKTNKLKNWISDQWKDLDRETLVLPWEPLAQDARRTLSLLINRSKNAKYDTNSQEIDSFDEVGVRDKNKRNNYSEFFADVDDLNSIRRKMARKSPPNWELILNLSPTQRTLYFNHLETEKWSTAPNYWKKFSSGDFNQFSNLYSLFGKTSQSRARIQIREVDKEIPRWPSNLRNEKFDVIAVGVTDIRQRKVKNLGYIVRGRGRRRRIVRRFSQQSDSRRKLVKGSMRSRRRKTVVWKIFQLRIHSPFFLRITDEYAPSRSLPKSRGIFRDMFTDGSNSFFGRGIISPKKTRADRLSIANRWDFPLAQWGRSWLPIVQSHLRKYIVLPMLIISKNIGRFLLFQIPEWDEDWYGWNREIHIKCTYDGTEVSGKELPEQWLRDGLQIKIIYPFRLKPWHNKKKVGMEAENPCSDLFSNGNKRKNNLLARAGDRRMNYSHSTAWGFQTDLPFGDMKRHPPFWGKIGRELNKRLGVSIPQKVMDYSPTNRLYTLFRSISKTGSVEEPLASRNDYLEGYSEGSDSNKTYGGYNEARRGSNRASKLLIAGIDETPPEAPQKKGYGTQRYVRELKDLEDKKTNRINERNGDMSLEGLRMRKSSSANENWRGKGWGIARRLGIDPKGMRKLPQKFMIRSRQVRIRLEMILRFVTRNMRKSLFHKWN</sequence>
<comment type="subcellular location">
    <subcellularLocation>
        <location evidence="1">Plastid</location>
        <location evidence="1">Chloroplast inner membrane</location>
    </subcellularLocation>
</comment>
<keyword evidence="1" id="KW-0653">Protein transport</keyword>
<dbReference type="PANTHER" id="PTHR33163">
    <property type="entry name" value="PROTEIN TIC 214-RELATED"/>
    <property type="match status" value="1"/>
</dbReference>
<feature type="transmembrane region" description="Helical" evidence="1">
    <location>
        <begin position="85"/>
        <end position="107"/>
    </location>
</feature>
<keyword evidence="1" id="KW-1133">Transmembrane helix</keyword>
<comment type="function">
    <text evidence="1">Involved in protein precursor import into chloroplasts. May be part of an intermediate translocation complex acting as a protein-conducting channel at the inner envelope.</text>
</comment>
<dbReference type="PANTHER" id="PTHR33163:SF40">
    <property type="entry name" value="PROTEIN TIC 214"/>
    <property type="match status" value="1"/>
</dbReference>
<dbReference type="AlphaFoldDB" id="A0A4Y5P8P6"/>
<keyword evidence="1 3" id="KW-0150">Chloroplast</keyword>
<dbReference type="EMBL" id="MH064516">
    <property type="protein sequence ID" value="QCW59386.1"/>
    <property type="molecule type" value="Genomic_DNA"/>
</dbReference>
<keyword evidence="1 3" id="KW-0934">Plastid</keyword>
<keyword evidence="1" id="KW-0812">Transmembrane</keyword>
<dbReference type="GO" id="GO:0015031">
    <property type="term" value="P:protein transport"/>
    <property type="evidence" value="ECO:0007669"/>
    <property type="project" value="UniProtKB-KW"/>
</dbReference>
<comment type="similarity">
    <text evidence="1">Belongs to the TIC214 family.</text>
</comment>
<feature type="transmembrane region" description="Helical" evidence="1">
    <location>
        <begin position="20"/>
        <end position="40"/>
    </location>
</feature>
<dbReference type="GeneID" id="40874249"/>
<keyword evidence="1" id="KW-0813">Transport</keyword>
<reference evidence="3" key="1">
    <citation type="submission" date="2018-03" db="EMBL/GenBank/DDBJ databases">
        <title>Exploring the plastid DNA sequence disparity of liverworts.</title>
        <authorList>
            <person name="Yu Y."/>
            <person name="Liu H."/>
            <person name="Yang J."/>
            <person name="Ma W."/>
            <person name="Pressel S."/>
            <person name="Wu Y."/>
            <person name="Schneider H."/>
        </authorList>
    </citation>
    <scope>NUCLEOTIDE SEQUENCE</scope>
</reference>
<feature type="transmembrane region" description="Helical" evidence="1">
    <location>
        <begin position="128"/>
        <end position="147"/>
    </location>
</feature>
<dbReference type="RefSeq" id="YP_009668612.1">
    <property type="nucleotide sequence ID" value="NC_043789.1"/>
</dbReference>
<feature type="transmembrane region" description="Helical" evidence="1">
    <location>
        <begin position="52"/>
        <end position="79"/>
    </location>
</feature>
<name>A0A4Y5P8P6_9MARC</name>
<feature type="transmembrane region" description="Helical" evidence="1">
    <location>
        <begin position="209"/>
        <end position="227"/>
    </location>
</feature>
<feature type="region of interest" description="Disordered" evidence="2">
    <location>
        <begin position="936"/>
        <end position="955"/>
    </location>
</feature>
<evidence type="ECO:0000313" key="3">
    <source>
        <dbReference type="EMBL" id="QCW59386.1"/>
    </source>
</evidence>
<dbReference type="GO" id="GO:0009706">
    <property type="term" value="C:chloroplast inner membrane"/>
    <property type="evidence" value="ECO:0007669"/>
    <property type="project" value="UniProtKB-SubCell"/>
</dbReference>
<organism evidence="3">
    <name type="scientific">Haplomitrium blumei</name>
    <dbReference type="NCBI Taxonomy" id="258993"/>
    <lineage>
        <taxon>Eukaryota</taxon>
        <taxon>Viridiplantae</taxon>
        <taxon>Streptophyta</taxon>
        <taxon>Embryophyta</taxon>
        <taxon>Marchantiophyta</taxon>
        <taxon>Haplomitriopsida</taxon>
        <taxon>Haplomitriidae</taxon>
        <taxon>Calobryales</taxon>
        <taxon>Haplomitriaceae</taxon>
        <taxon>Haplomitrium</taxon>
    </lineage>
</organism>
<protein>
    <recommendedName>
        <fullName evidence="1">Protein TIC 214</fullName>
    </recommendedName>
    <alternativeName>
        <fullName evidence="1">Translocon at the inner envelope membrane of chloroplasts 214</fullName>
    </alternativeName>
</protein>
<evidence type="ECO:0000256" key="2">
    <source>
        <dbReference type="SAM" id="MobiDB-lite"/>
    </source>
</evidence>
<dbReference type="InterPro" id="IPR008896">
    <property type="entry name" value="TIC214"/>
</dbReference>
<gene>
    <name evidence="3" type="primary">ycf1</name>
    <name evidence="1" type="synonym">TIC214</name>
</gene>
<geneLocation type="chloroplast" evidence="3"/>
<proteinExistence type="inferred from homology"/>
<evidence type="ECO:0000256" key="1">
    <source>
        <dbReference type="RuleBase" id="RU364085"/>
    </source>
</evidence>
<keyword evidence="1" id="KW-1001">Plastid inner membrane</keyword>
<dbReference type="Pfam" id="PF05758">
    <property type="entry name" value="Ycf1"/>
    <property type="match status" value="4"/>
</dbReference>
<comment type="subunit">
    <text evidence="1">Part of the Tic complex.</text>
</comment>
<accession>A0A4Y5P8P6</accession>
<feature type="transmembrane region" description="Helical" evidence="1">
    <location>
        <begin position="167"/>
        <end position="188"/>
    </location>
</feature>